<reference evidence="1 2" key="1">
    <citation type="journal article" date="2019" name="Int. J. Syst. Evol. Microbiol.">
        <title>The Global Catalogue of Microorganisms (GCM) 10K type strain sequencing project: providing services to taxonomists for standard genome sequencing and annotation.</title>
        <authorList>
            <consortium name="The Broad Institute Genomics Platform"/>
            <consortium name="The Broad Institute Genome Sequencing Center for Infectious Disease"/>
            <person name="Wu L."/>
            <person name="Ma J."/>
        </authorList>
    </citation>
    <scope>NUCLEOTIDE SEQUENCE [LARGE SCALE GENOMIC DNA]</scope>
    <source>
        <strain evidence="1 2">PSRA2</strain>
    </source>
</reference>
<dbReference type="AlphaFoldDB" id="A0ABD5U6Z3"/>
<sequence>MTTTDTRSQSNAETQRRFVSEVWNGRNLDAVPEFLAPDAVVYDPTYPDPIRGPEEYAAYVRDTLAAFPDFRVDQHAVLADGDRLMTHYTLSGTNEGPLGPLPPTGRTVELDGTAVLRYADGRIVEDRAFVDTGDLRRQLGLSFPAVLVTGPRLVVRAIRGRS</sequence>
<dbReference type="EMBL" id="JBHSXM010000001">
    <property type="protein sequence ID" value="MFC6836299.1"/>
    <property type="molecule type" value="Genomic_DNA"/>
</dbReference>
<name>A0ABD5U6Z3_9EURY</name>
<protein>
    <submittedName>
        <fullName evidence="1">Ester cyclase</fullName>
    </submittedName>
</protein>
<dbReference type="Proteomes" id="UP001596406">
    <property type="component" value="Unassembled WGS sequence"/>
</dbReference>
<dbReference type="Pfam" id="PF07366">
    <property type="entry name" value="SnoaL"/>
    <property type="match status" value="1"/>
</dbReference>
<dbReference type="Gene3D" id="3.10.450.50">
    <property type="match status" value="1"/>
</dbReference>
<dbReference type="SUPFAM" id="SSF54427">
    <property type="entry name" value="NTF2-like"/>
    <property type="match status" value="1"/>
</dbReference>
<dbReference type="RefSeq" id="WP_304447986.1">
    <property type="nucleotide sequence ID" value="NZ_JARRAH010000001.1"/>
</dbReference>
<gene>
    <name evidence="1" type="ORF">ACFQHK_07245</name>
</gene>
<dbReference type="InterPro" id="IPR032710">
    <property type="entry name" value="NTF2-like_dom_sf"/>
</dbReference>
<comment type="caution">
    <text evidence="1">The sequence shown here is derived from an EMBL/GenBank/DDBJ whole genome shotgun (WGS) entry which is preliminary data.</text>
</comment>
<dbReference type="PANTHER" id="PTHR38436:SF1">
    <property type="entry name" value="ESTER CYCLASE"/>
    <property type="match status" value="1"/>
</dbReference>
<evidence type="ECO:0000313" key="2">
    <source>
        <dbReference type="Proteomes" id="UP001596406"/>
    </source>
</evidence>
<accession>A0ABD5U6Z3</accession>
<dbReference type="InterPro" id="IPR009959">
    <property type="entry name" value="Cyclase_SnoaL-like"/>
</dbReference>
<keyword evidence="2" id="KW-1185">Reference proteome</keyword>
<proteinExistence type="predicted"/>
<evidence type="ECO:0000313" key="1">
    <source>
        <dbReference type="EMBL" id="MFC6836299.1"/>
    </source>
</evidence>
<organism evidence="1 2">
    <name type="scientific">Halomarina ordinaria</name>
    <dbReference type="NCBI Taxonomy" id="3033939"/>
    <lineage>
        <taxon>Archaea</taxon>
        <taxon>Methanobacteriati</taxon>
        <taxon>Methanobacteriota</taxon>
        <taxon>Stenosarchaea group</taxon>
        <taxon>Halobacteria</taxon>
        <taxon>Halobacteriales</taxon>
        <taxon>Natronomonadaceae</taxon>
        <taxon>Halomarina</taxon>
    </lineage>
</organism>
<dbReference type="PANTHER" id="PTHR38436">
    <property type="entry name" value="POLYKETIDE CYCLASE SNOAL-LIKE DOMAIN"/>
    <property type="match status" value="1"/>
</dbReference>